<feature type="region of interest" description="Disordered" evidence="1">
    <location>
        <begin position="1"/>
        <end position="48"/>
    </location>
</feature>
<reference evidence="2" key="1">
    <citation type="submission" date="2019-03" db="EMBL/GenBank/DDBJ databases">
        <title>Single cell metagenomics reveals metabolic interactions within the superorganism composed of flagellate Streblomastix strix and complex community of Bacteroidetes bacteria on its surface.</title>
        <authorList>
            <person name="Treitli S.C."/>
            <person name="Kolisko M."/>
            <person name="Husnik F."/>
            <person name="Keeling P."/>
            <person name="Hampl V."/>
        </authorList>
    </citation>
    <scope>NUCLEOTIDE SEQUENCE</scope>
    <source>
        <strain evidence="2">STM</strain>
    </source>
</reference>
<name>A0A5J4RUV1_9ZZZZ</name>
<comment type="caution">
    <text evidence="2">The sequence shown here is derived from an EMBL/GenBank/DDBJ whole genome shotgun (WGS) entry which is preliminary data.</text>
</comment>
<proteinExistence type="predicted"/>
<evidence type="ECO:0000256" key="1">
    <source>
        <dbReference type="SAM" id="MobiDB-lite"/>
    </source>
</evidence>
<sequence>MGKNVSPKDNRANQSNANKGFKGENKQFAQVQGNRGKQIMQTKSTKNK</sequence>
<evidence type="ECO:0000313" key="2">
    <source>
        <dbReference type="EMBL" id="KAA6337035.1"/>
    </source>
</evidence>
<organism evidence="2">
    <name type="scientific">termite gut metagenome</name>
    <dbReference type="NCBI Taxonomy" id="433724"/>
    <lineage>
        <taxon>unclassified sequences</taxon>
        <taxon>metagenomes</taxon>
        <taxon>organismal metagenomes</taxon>
    </lineage>
</organism>
<dbReference type="AlphaFoldDB" id="A0A5J4RUV1"/>
<accession>A0A5J4RUV1</accession>
<feature type="compositionally biased region" description="Basic and acidic residues" evidence="1">
    <location>
        <begin position="1"/>
        <end position="11"/>
    </location>
</feature>
<gene>
    <name evidence="2" type="ORF">EZS27_014851</name>
</gene>
<dbReference type="EMBL" id="SNRY01000736">
    <property type="protein sequence ID" value="KAA6337035.1"/>
    <property type="molecule type" value="Genomic_DNA"/>
</dbReference>
<protein>
    <submittedName>
        <fullName evidence="2">Uncharacterized protein</fullName>
    </submittedName>
</protein>
<feature type="compositionally biased region" description="Polar residues" evidence="1">
    <location>
        <begin position="27"/>
        <end position="48"/>
    </location>
</feature>